<accession>A0AAW0AHD8</accession>
<dbReference type="AlphaFoldDB" id="A0AAW0AHD8"/>
<name>A0AAW0AHD8_9AGAR</name>
<feature type="chain" id="PRO_5043530358" evidence="1">
    <location>
        <begin position="21"/>
        <end position="132"/>
    </location>
</feature>
<reference evidence="2 3" key="1">
    <citation type="journal article" date="2024" name="J Genomics">
        <title>Draft genome sequencing and assembly of Favolaschia claudopus CIRM-BRFM 2984 isolated from oak limbs.</title>
        <authorList>
            <person name="Navarro D."/>
            <person name="Drula E."/>
            <person name="Chaduli D."/>
            <person name="Cazenave R."/>
            <person name="Ahrendt S."/>
            <person name="Wang J."/>
            <person name="Lipzen A."/>
            <person name="Daum C."/>
            <person name="Barry K."/>
            <person name="Grigoriev I.V."/>
            <person name="Favel A."/>
            <person name="Rosso M.N."/>
            <person name="Martin F."/>
        </authorList>
    </citation>
    <scope>NUCLEOTIDE SEQUENCE [LARGE SCALE GENOMIC DNA]</scope>
    <source>
        <strain evidence="2 3">CIRM-BRFM 2984</strain>
    </source>
</reference>
<dbReference type="Proteomes" id="UP001362999">
    <property type="component" value="Unassembled WGS sequence"/>
</dbReference>
<protein>
    <submittedName>
        <fullName evidence="2">Uncharacterized protein</fullName>
    </submittedName>
</protein>
<organism evidence="2 3">
    <name type="scientific">Favolaschia claudopus</name>
    <dbReference type="NCBI Taxonomy" id="2862362"/>
    <lineage>
        <taxon>Eukaryota</taxon>
        <taxon>Fungi</taxon>
        <taxon>Dikarya</taxon>
        <taxon>Basidiomycota</taxon>
        <taxon>Agaricomycotina</taxon>
        <taxon>Agaricomycetes</taxon>
        <taxon>Agaricomycetidae</taxon>
        <taxon>Agaricales</taxon>
        <taxon>Marasmiineae</taxon>
        <taxon>Mycenaceae</taxon>
        <taxon>Favolaschia</taxon>
    </lineage>
</organism>
<keyword evidence="3" id="KW-1185">Reference proteome</keyword>
<sequence length="132" mass="13673">MFSTRKAFFIAASLVGATNAFNGTVSIAEVALNSISPPANLGFYGTTSCSCPPWNGPYAVAIPRALAGTAEVCCNVGITISYLDQTVDAVFSGYYEDGAGTENIALSPAAFAALAGFPWETSLAPVNWSFDN</sequence>
<dbReference type="EMBL" id="JAWWNJ010000067">
    <property type="protein sequence ID" value="KAK7008465.1"/>
    <property type="molecule type" value="Genomic_DNA"/>
</dbReference>
<evidence type="ECO:0000256" key="1">
    <source>
        <dbReference type="SAM" id="SignalP"/>
    </source>
</evidence>
<keyword evidence="1" id="KW-0732">Signal</keyword>
<evidence type="ECO:0000313" key="3">
    <source>
        <dbReference type="Proteomes" id="UP001362999"/>
    </source>
</evidence>
<proteinExistence type="predicted"/>
<evidence type="ECO:0000313" key="2">
    <source>
        <dbReference type="EMBL" id="KAK7008465.1"/>
    </source>
</evidence>
<comment type="caution">
    <text evidence="2">The sequence shown here is derived from an EMBL/GenBank/DDBJ whole genome shotgun (WGS) entry which is preliminary data.</text>
</comment>
<gene>
    <name evidence="2" type="ORF">R3P38DRAFT_2791380</name>
</gene>
<feature type="signal peptide" evidence="1">
    <location>
        <begin position="1"/>
        <end position="20"/>
    </location>
</feature>